<dbReference type="SUPFAM" id="SSF47459">
    <property type="entry name" value="HLH, helix-loop-helix DNA-binding domain"/>
    <property type="match status" value="1"/>
</dbReference>
<evidence type="ECO:0000256" key="5">
    <source>
        <dbReference type="ARBA" id="ARBA00023242"/>
    </source>
</evidence>
<dbReference type="InterPro" id="IPR011598">
    <property type="entry name" value="bHLH_dom"/>
</dbReference>
<evidence type="ECO:0000256" key="6">
    <source>
        <dbReference type="SAM" id="MobiDB-lite"/>
    </source>
</evidence>
<dbReference type="PANTHER" id="PTHR15741">
    <property type="entry name" value="BASIC HELIX-LOOP-HELIX ZIP TRANSCRIPTION FACTOR"/>
    <property type="match status" value="1"/>
</dbReference>
<gene>
    <name evidence="8" type="ORF">SISSUDRAFT_1058750</name>
</gene>
<feature type="compositionally biased region" description="Pro residues" evidence="6">
    <location>
        <begin position="168"/>
        <end position="180"/>
    </location>
</feature>
<feature type="compositionally biased region" description="Low complexity" evidence="6">
    <location>
        <begin position="97"/>
        <end position="109"/>
    </location>
</feature>
<feature type="domain" description="BHLH" evidence="7">
    <location>
        <begin position="204"/>
        <end position="302"/>
    </location>
</feature>
<feature type="region of interest" description="Disordered" evidence="6">
    <location>
        <begin position="245"/>
        <end position="290"/>
    </location>
</feature>
<evidence type="ECO:0000313" key="9">
    <source>
        <dbReference type="Proteomes" id="UP000076798"/>
    </source>
</evidence>
<comment type="subcellular location">
    <subcellularLocation>
        <location evidence="1">Nucleus</location>
    </subcellularLocation>
</comment>
<feature type="compositionally biased region" description="Basic and acidic residues" evidence="6">
    <location>
        <begin position="340"/>
        <end position="349"/>
    </location>
</feature>
<dbReference type="AlphaFoldDB" id="A0A166GY10"/>
<evidence type="ECO:0000256" key="2">
    <source>
        <dbReference type="ARBA" id="ARBA00023015"/>
    </source>
</evidence>
<evidence type="ECO:0000259" key="7">
    <source>
        <dbReference type="PROSITE" id="PS50888"/>
    </source>
</evidence>
<keyword evidence="5" id="KW-0539">Nucleus</keyword>
<name>A0A166GY10_9AGAM</name>
<dbReference type="STRING" id="1314776.A0A166GY10"/>
<evidence type="ECO:0000256" key="1">
    <source>
        <dbReference type="ARBA" id="ARBA00004123"/>
    </source>
</evidence>
<organism evidence="8 9">
    <name type="scientific">Sistotremastrum suecicum HHB10207 ss-3</name>
    <dbReference type="NCBI Taxonomy" id="1314776"/>
    <lineage>
        <taxon>Eukaryota</taxon>
        <taxon>Fungi</taxon>
        <taxon>Dikarya</taxon>
        <taxon>Basidiomycota</taxon>
        <taxon>Agaricomycotina</taxon>
        <taxon>Agaricomycetes</taxon>
        <taxon>Sistotremastrales</taxon>
        <taxon>Sistotremastraceae</taxon>
        <taxon>Sistotremastrum</taxon>
    </lineage>
</organism>
<keyword evidence="9" id="KW-1185">Reference proteome</keyword>
<feature type="compositionally biased region" description="Basic and acidic residues" evidence="6">
    <location>
        <begin position="57"/>
        <end position="68"/>
    </location>
</feature>
<dbReference type="Gene3D" id="4.10.280.10">
    <property type="entry name" value="Helix-loop-helix DNA-binding domain"/>
    <property type="match status" value="1"/>
</dbReference>
<dbReference type="PROSITE" id="PS50888">
    <property type="entry name" value="BHLH"/>
    <property type="match status" value="1"/>
</dbReference>
<dbReference type="GO" id="GO:0000981">
    <property type="term" value="F:DNA-binding transcription factor activity, RNA polymerase II-specific"/>
    <property type="evidence" value="ECO:0007669"/>
    <property type="project" value="TreeGrafter"/>
</dbReference>
<dbReference type="EMBL" id="KV428015">
    <property type="protein sequence ID" value="KZT42132.1"/>
    <property type="molecule type" value="Genomic_DNA"/>
</dbReference>
<keyword evidence="3" id="KW-0238">DNA-binding</keyword>
<accession>A0A166GY10</accession>
<feature type="region of interest" description="Disordered" evidence="6">
    <location>
        <begin position="314"/>
        <end position="358"/>
    </location>
</feature>
<dbReference type="GO" id="GO:0005634">
    <property type="term" value="C:nucleus"/>
    <property type="evidence" value="ECO:0007669"/>
    <property type="project" value="UniProtKB-SubCell"/>
</dbReference>
<reference evidence="8 9" key="1">
    <citation type="journal article" date="2016" name="Mol. Biol. Evol.">
        <title>Comparative Genomics of Early-Diverging Mushroom-Forming Fungi Provides Insights into the Origins of Lignocellulose Decay Capabilities.</title>
        <authorList>
            <person name="Nagy L.G."/>
            <person name="Riley R."/>
            <person name="Tritt A."/>
            <person name="Adam C."/>
            <person name="Daum C."/>
            <person name="Floudas D."/>
            <person name="Sun H."/>
            <person name="Yadav J.S."/>
            <person name="Pangilinan J."/>
            <person name="Larsson K.H."/>
            <person name="Matsuura K."/>
            <person name="Barry K."/>
            <person name="Labutti K."/>
            <person name="Kuo R."/>
            <person name="Ohm R.A."/>
            <person name="Bhattacharya S.S."/>
            <person name="Shirouzu T."/>
            <person name="Yoshinaga Y."/>
            <person name="Martin F.M."/>
            <person name="Grigoriev I.V."/>
            <person name="Hibbett D.S."/>
        </authorList>
    </citation>
    <scope>NUCLEOTIDE SEQUENCE [LARGE SCALE GENOMIC DNA]</scope>
    <source>
        <strain evidence="8 9">HHB10207 ss-3</strain>
    </source>
</reference>
<feature type="region of interest" description="Disordered" evidence="6">
    <location>
        <begin position="97"/>
        <end position="223"/>
    </location>
</feature>
<sequence length="358" mass="39156">MSSSSSSLFPESSIHSATAFNPHSYVSDQFDPYASHVPEWNDHSVPQTEGTEALAKATKDLISLDDRPGAWTAGIARGSGTAAQKYLRSDWPATTNASSYSPFAPSSAPHKSSLHSIRSPSHPSPFAYLSPSIPKPFEDRPTLPHKRSSPLEHPPDRPTQAKRQRASPPTPPSNLSPPHPTASSSSDSSSTVFAPKPTLLTASQKKANHIQSEQKRRANIKRGYEALCETIPALREAIRLEEEQMTANQYAGHQQGRKRNRQAKSGDPVGVESGSGEKIDGRAGPRSENIILQKTIDHLRGLLDEREQLKGRLERARSALAPGHPLLRPPSPGSLPLWEQKWHGGRKDNEDEQDSDED</sequence>
<evidence type="ECO:0000256" key="4">
    <source>
        <dbReference type="ARBA" id="ARBA00023163"/>
    </source>
</evidence>
<proteinExistence type="predicted"/>
<dbReference type="InterPro" id="IPR036638">
    <property type="entry name" value="HLH_DNA-bd_sf"/>
</dbReference>
<feature type="compositionally biased region" description="Basic and acidic residues" evidence="6">
    <location>
        <begin position="275"/>
        <end position="285"/>
    </location>
</feature>
<feature type="compositionally biased region" description="Polar residues" evidence="6">
    <location>
        <begin position="200"/>
        <end position="211"/>
    </location>
</feature>
<keyword evidence="4" id="KW-0804">Transcription</keyword>
<evidence type="ECO:0000256" key="3">
    <source>
        <dbReference type="ARBA" id="ARBA00023125"/>
    </source>
</evidence>
<dbReference type="GO" id="GO:0000978">
    <property type="term" value="F:RNA polymerase II cis-regulatory region sequence-specific DNA binding"/>
    <property type="evidence" value="ECO:0007669"/>
    <property type="project" value="TreeGrafter"/>
</dbReference>
<dbReference type="Proteomes" id="UP000076798">
    <property type="component" value="Unassembled WGS sequence"/>
</dbReference>
<keyword evidence="2" id="KW-0805">Transcription regulation</keyword>
<dbReference type="PANTHER" id="PTHR15741:SF27">
    <property type="entry name" value="TRANSCRIPTION FACTOR AP-4"/>
    <property type="match status" value="1"/>
</dbReference>
<protein>
    <recommendedName>
        <fullName evidence="7">BHLH domain-containing protein</fullName>
    </recommendedName>
</protein>
<evidence type="ECO:0000313" key="8">
    <source>
        <dbReference type="EMBL" id="KZT42132.1"/>
    </source>
</evidence>
<dbReference type="InterPro" id="IPR052207">
    <property type="entry name" value="Max-like/E-box_TFs"/>
</dbReference>
<dbReference type="OrthoDB" id="5778525at2759"/>
<feature type="region of interest" description="Disordered" evidence="6">
    <location>
        <begin position="36"/>
        <end position="84"/>
    </location>
</feature>
<dbReference type="GO" id="GO:0046983">
    <property type="term" value="F:protein dimerization activity"/>
    <property type="evidence" value="ECO:0007669"/>
    <property type="project" value="InterPro"/>
</dbReference>